<keyword evidence="5" id="KW-0472">Membrane</keyword>
<organism evidence="7 8">
    <name type="scientific">Sesamum angolense</name>
    <dbReference type="NCBI Taxonomy" id="2727404"/>
    <lineage>
        <taxon>Eukaryota</taxon>
        <taxon>Viridiplantae</taxon>
        <taxon>Streptophyta</taxon>
        <taxon>Embryophyta</taxon>
        <taxon>Tracheophyta</taxon>
        <taxon>Spermatophyta</taxon>
        <taxon>Magnoliopsida</taxon>
        <taxon>eudicotyledons</taxon>
        <taxon>Gunneridae</taxon>
        <taxon>Pentapetalae</taxon>
        <taxon>asterids</taxon>
        <taxon>lamiids</taxon>
        <taxon>Lamiales</taxon>
        <taxon>Pedaliaceae</taxon>
        <taxon>Sesamum</taxon>
    </lineage>
</organism>
<dbReference type="Proteomes" id="UP001289374">
    <property type="component" value="Unassembled WGS sequence"/>
</dbReference>
<feature type="region of interest" description="Disordered" evidence="4">
    <location>
        <begin position="1"/>
        <end position="43"/>
    </location>
</feature>
<evidence type="ECO:0000256" key="5">
    <source>
        <dbReference type="SAM" id="Phobius"/>
    </source>
</evidence>
<evidence type="ECO:0000259" key="6">
    <source>
        <dbReference type="PROSITE" id="PS51292"/>
    </source>
</evidence>
<evidence type="ECO:0000256" key="3">
    <source>
        <dbReference type="ARBA" id="ARBA00022833"/>
    </source>
</evidence>
<feature type="transmembrane region" description="Helical" evidence="5">
    <location>
        <begin position="163"/>
        <end position="181"/>
    </location>
</feature>
<evidence type="ECO:0000313" key="8">
    <source>
        <dbReference type="Proteomes" id="UP001289374"/>
    </source>
</evidence>
<dbReference type="InterPro" id="IPR011016">
    <property type="entry name" value="Znf_RING-CH"/>
</dbReference>
<dbReference type="PANTHER" id="PTHR46214:SF8">
    <property type="entry name" value="RING_FYVE_PHD ZINC FINGER SUPERFAMILY PROTEIN"/>
    <property type="match status" value="1"/>
</dbReference>
<dbReference type="Gene3D" id="3.30.40.10">
    <property type="entry name" value="Zinc/RING finger domain, C3HC4 (zinc finger)"/>
    <property type="match status" value="1"/>
</dbReference>
<keyword evidence="5" id="KW-1133">Transmembrane helix</keyword>
<dbReference type="InterPro" id="IPR013083">
    <property type="entry name" value="Znf_RING/FYVE/PHD"/>
</dbReference>
<accession>A0AAE1W0I7</accession>
<protein>
    <recommendedName>
        <fullName evidence="6">RING-CH-type domain-containing protein</fullName>
    </recommendedName>
</protein>
<dbReference type="Pfam" id="PF12906">
    <property type="entry name" value="RINGv"/>
    <property type="match status" value="1"/>
</dbReference>
<dbReference type="SUPFAM" id="SSF57850">
    <property type="entry name" value="RING/U-box"/>
    <property type="match status" value="1"/>
</dbReference>
<dbReference type="CDD" id="cd16495">
    <property type="entry name" value="RING_CH-C4HC3_MARCH"/>
    <property type="match status" value="1"/>
</dbReference>
<dbReference type="AlphaFoldDB" id="A0AAE1W0I7"/>
<evidence type="ECO:0000256" key="1">
    <source>
        <dbReference type="ARBA" id="ARBA00022723"/>
    </source>
</evidence>
<comment type="caution">
    <text evidence="7">The sequence shown here is derived from an EMBL/GenBank/DDBJ whole genome shotgun (WGS) entry which is preliminary data.</text>
</comment>
<keyword evidence="3" id="KW-0862">Zinc</keyword>
<keyword evidence="1" id="KW-0479">Metal-binding</keyword>
<proteinExistence type="predicted"/>
<dbReference type="EMBL" id="JACGWL010000660">
    <property type="protein sequence ID" value="KAK4382675.1"/>
    <property type="molecule type" value="Genomic_DNA"/>
</dbReference>
<reference evidence="7" key="1">
    <citation type="submission" date="2020-06" db="EMBL/GenBank/DDBJ databases">
        <authorList>
            <person name="Li T."/>
            <person name="Hu X."/>
            <person name="Zhang T."/>
            <person name="Song X."/>
            <person name="Zhang H."/>
            <person name="Dai N."/>
            <person name="Sheng W."/>
            <person name="Hou X."/>
            <person name="Wei L."/>
        </authorList>
    </citation>
    <scope>NUCLEOTIDE SEQUENCE</scope>
    <source>
        <strain evidence="7">K16</strain>
        <tissue evidence="7">Leaf</tissue>
    </source>
</reference>
<dbReference type="PANTHER" id="PTHR46214">
    <property type="entry name" value="ZINC FINGER, RING-CH-TYPE"/>
    <property type="match status" value="1"/>
</dbReference>
<keyword evidence="2" id="KW-0863">Zinc-finger</keyword>
<dbReference type="GO" id="GO:0008270">
    <property type="term" value="F:zinc ion binding"/>
    <property type="evidence" value="ECO:0007669"/>
    <property type="project" value="UniProtKB-KW"/>
</dbReference>
<keyword evidence="5" id="KW-0812">Transmembrane</keyword>
<evidence type="ECO:0000256" key="2">
    <source>
        <dbReference type="ARBA" id="ARBA00022771"/>
    </source>
</evidence>
<evidence type="ECO:0000256" key="4">
    <source>
        <dbReference type="SAM" id="MobiDB-lite"/>
    </source>
</evidence>
<feature type="compositionally biased region" description="Polar residues" evidence="4">
    <location>
        <begin position="8"/>
        <end position="26"/>
    </location>
</feature>
<name>A0AAE1W0I7_9LAMI</name>
<dbReference type="SMART" id="SM00744">
    <property type="entry name" value="RINGv"/>
    <property type="match status" value="1"/>
</dbReference>
<feature type="domain" description="RING-CH-type" evidence="6">
    <location>
        <begin position="63"/>
        <end position="124"/>
    </location>
</feature>
<sequence length="187" mass="20478">MEAEETPDQVNKTSRNSEQTQVSSEAMNWGDEPAGAGGEKDVEERKKALEGDFVVDISTNSGNSKEAEKACRICHFSENSSELVLLACDCRGELGAAHRDCADAWFLQKGNRLCEICGKTAKNVRSNIGEEATALDIEWSEMRLVAATLDTSQESSPRCKQSFCNALLACLLLAFVLPWLLRGIDML</sequence>
<keyword evidence="8" id="KW-1185">Reference proteome</keyword>
<dbReference type="PROSITE" id="PS51292">
    <property type="entry name" value="ZF_RING_CH"/>
    <property type="match status" value="1"/>
</dbReference>
<reference evidence="7" key="2">
    <citation type="journal article" date="2024" name="Plant">
        <title>Genomic evolution and insights into agronomic trait innovations of Sesamum species.</title>
        <authorList>
            <person name="Miao H."/>
            <person name="Wang L."/>
            <person name="Qu L."/>
            <person name="Liu H."/>
            <person name="Sun Y."/>
            <person name="Le M."/>
            <person name="Wang Q."/>
            <person name="Wei S."/>
            <person name="Zheng Y."/>
            <person name="Lin W."/>
            <person name="Duan Y."/>
            <person name="Cao H."/>
            <person name="Xiong S."/>
            <person name="Wang X."/>
            <person name="Wei L."/>
            <person name="Li C."/>
            <person name="Ma Q."/>
            <person name="Ju M."/>
            <person name="Zhao R."/>
            <person name="Li G."/>
            <person name="Mu C."/>
            <person name="Tian Q."/>
            <person name="Mei H."/>
            <person name="Zhang T."/>
            <person name="Gao T."/>
            <person name="Zhang H."/>
        </authorList>
    </citation>
    <scope>NUCLEOTIDE SEQUENCE</scope>
    <source>
        <strain evidence="7">K16</strain>
    </source>
</reference>
<evidence type="ECO:0000313" key="7">
    <source>
        <dbReference type="EMBL" id="KAK4382675.1"/>
    </source>
</evidence>
<gene>
    <name evidence="7" type="ORF">Sango_2849900</name>
</gene>